<evidence type="ECO:0000256" key="1">
    <source>
        <dbReference type="SAM" id="Phobius"/>
    </source>
</evidence>
<dbReference type="RefSeq" id="XP_025525422.1">
    <property type="nucleotide sequence ID" value="XM_025666289.1"/>
</dbReference>
<reference evidence="2 3" key="1">
    <citation type="submission" date="2018-02" db="EMBL/GenBank/DDBJ databases">
        <title>The genomes of Aspergillus section Nigri reveals drivers in fungal speciation.</title>
        <authorList>
            <consortium name="DOE Joint Genome Institute"/>
            <person name="Vesth T.C."/>
            <person name="Nybo J."/>
            <person name="Theobald S."/>
            <person name="Brandl J."/>
            <person name="Frisvad J.C."/>
            <person name="Nielsen K.F."/>
            <person name="Lyhne E.K."/>
            <person name="Kogle M.E."/>
            <person name="Kuo A."/>
            <person name="Riley R."/>
            <person name="Clum A."/>
            <person name="Nolan M."/>
            <person name="Lipzen A."/>
            <person name="Salamov A."/>
            <person name="Henrissat B."/>
            <person name="Wiebenga A."/>
            <person name="De vries R.P."/>
            <person name="Grigoriev I.V."/>
            <person name="Mortensen U.H."/>
            <person name="Andersen M.R."/>
            <person name="Baker S.E."/>
        </authorList>
    </citation>
    <scope>NUCLEOTIDE SEQUENCE [LARGE SCALE GENOMIC DNA]</scope>
    <source>
        <strain evidence="2 3">CBS 114.51</strain>
    </source>
</reference>
<proteinExistence type="predicted"/>
<keyword evidence="1" id="KW-0472">Membrane</keyword>
<dbReference type="EMBL" id="KZ824813">
    <property type="protein sequence ID" value="RAH79528.1"/>
    <property type="molecule type" value="Genomic_DNA"/>
</dbReference>
<organism evidence="2 3">
    <name type="scientific">Aspergillus japonicus CBS 114.51</name>
    <dbReference type="NCBI Taxonomy" id="1448312"/>
    <lineage>
        <taxon>Eukaryota</taxon>
        <taxon>Fungi</taxon>
        <taxon>Dikarya</taxon>
        <taxon>Ascomycota</taxon>
        <taxon>Pezizomycotina</taxon>
        <taxon>Eurotiomycetes</taxon>
        <taxon>Eurotiomycetidae</taxon>
        <taxon>Eurotiales</taxon>
        <taxon>Aspergillaceae</taxon>
        <taxon>Aspergillus</taxon>
        <taxon>Aspergillus subgen. Circumdati</taxon>
    </lineage>
</organism>
<gene>
    <name evidence="2" type="ORF">BO86DRAFT_149453</name>
</gene>
<feature type="transmembrane region" description="Helical" evidence="1">
    <location>
        <begin position="44"/>
        <end position="63"/>
    </location>
</feature>
<keyword evidence="1" id="KW-1133">Transmembrane helix</keyword>
<dbReference type="Proteomes" id="UP000249497">
    <property type="component" value="Unassembled WGS sequence"/>
</dbReference>
<accession>A0A8T8WUK1</accession>
<name>A0A8T8WUK1_ASPJA</name>
<dbReference type="GeneID" id="37169981"/>
<keyword evidence="3" id="KW-1185">Reference proteome</keyword>
<sequence>MVSTGWPACHIRRYTAESRVEGRRALPLRRSGCRIEEHPASHGALLCFALSCSSFLLFVWVALVSRTG</sequence>
<keyword evidence="1" id="KW-0812">Transmembrane</keyword>
<dbReference type="AlphaFoldDB" id="A0A8T8WUK1"/>
<evidence type="ECO:0000313" key="2">
    <source>
        <dbReference type="EMBL" id="RAH79528.1"/>
    </source>
</evidence>
<protein>
    <submittedName>
        <fullName evidence="2">Uncharacterized protein</fullName>
    </submittedName>
</protein>
<evidence type="ECO:0000313" key="3">
    <source>
        <dbReference type="Proteomes" id="UP000249497"/>
    </source>
</evidence>